<accession>A0A1I1V6S1</accession>
<dbReference type="AlphaFoldDB" id="A0A1I1V6S1"/>
<dbReference type="OrthoDB" id="797104at2"/>
<proteinExistence type="predicted"/>
<dbReference type="Proteomes" id="UP000199400">
    <property type="component" value="Unassembled WGS sequence"/>
</dbReference>
<evidence type="ECO:0000313" key="1">
    <source>
        <dbReference type="EMBL" id="SFD78707.1"/>
    </source>
</evidence>
<keyword evidence="2" id="KW-1185">Reference proteome</keyword>
<dbReference type="EMBL" id="FOMX01000004">
    <property type="protein sequence ID" value="SFD78707.1"/>
    <property type="molecule type" value="Genomic_DNA"/>
</dbReference>
<reference evidence="2" key="1">
    <citation type="submission" date="2016-10" db="EMBL/GenBank/DDBJ databases">
        <authorList>
            <person name="Varghese N."/>
            <person name="Submissions S."/>
        </authorList>
    </citation>
    <scope>NUCLEOTIDE SEQUENCE [LARGE SCALE GENOMIC DNA]</scope>
    <source>
        <strain evidence="2">ATCC 25963</strain>
    </source>
</reference>
<organism evidence="1 2">
    <name type="scientific">Nannocystis exedens</name>
    <dbReference type="NCBI Taxonomy" id="54"/>
    <lineage>
        <taxon>Bacteria</taxon>
        <taxon>Pseudomonadati</taxon>
        <taxon>Myxococcota</taxon>
        <taxon>Polyangia</taxon>
        <taxon>Nannocystales</taxon>
        <taxon>Nannocystaceae</taxon>
        <taxon>Nannocystis</taxon>
    </lineage>
</organism>
<dbReference type="InterPro" id="IPR054219">
    <property type="entry name" value="DUF6939"/>
</dbReference>
<evidence type="ECO:0000313" key="2">
    <source>
        <dbReference type="Proteomes" id="UP000199400"/>
    </source>
</evidence>
<dbReference type="RefSeq" id="WP_096330363.1">
    <property type="nucleotide sequence ID" value="NZ_FOMX01000004.1"/>
</dbReference>
<name>A0A1I1V6S1_9BACT</name>
<gene>
    <name evidence="1" type="ORF">SAMN02745121_01591</name>
</gene>
<protein>
    <submittedName>
        <fullName evidence="1">Uncharacterized protein</fullName>
    </submittedName>
</protein>
<dbReference type="STRING" id="54.SAMN02745121_01591"/>
<sequence length="193" mass="21372">MSFHLYNRHALAHVGKRFPGATVLDLTSRGPAPWVRFSPFYPHGGIPVPFTPGRTAASVEGVWQALKVFATQDVDPSKLDVTTMKGLKRTVQRLGACLGHRDGLGGTRLLSYAEARRQIYLPTYRWVLAHHLGPELLELQRLGAAGQVVLLDYEINPDPDDLSRPLSHVGLVIHMLQGTWPEEHVSSDRDAEA</sequence>
<dbReference type="Pfam" id="PF22075">
    <property type="entry name" value="DUF6939"/>
    <property type="match status" value="1"/>
</dbReference>